<evidence type="ECO:0000313" key="2">
    <source>
        <dbReference type="EMBL" id="OWA52504.1"/>
    </source>
</evidence>
<dbReference type="AlphaFoldDB" id="A0A9X6RLP4"/>
<protein>
    <submittedName>
        <fullName evidence="2">Uncharacterized protein</fullName>
    </submittedName>
</protein>
<reference evidence="3" key="1">
    <citation type="submission" date="2017-01" db="EMBL/GenBank/DDBJ databases">
        <title>Comparative genomics of anhydrobiosis in the tardigrade Hypsibius dujardini.</title>
        <authorList>
            <person name="Yoshida Y."/>
            <person name="Koutsovoulos G."/>
            <person name="Laetsch D."/>
            <person name="Stevens L."/>
            <person name="Kumar S."/>
            <person name="Horikawa D."/>
            <person name="Ishino K."/>
            <person name="Komine S."/>
            <person name="Tomita M."/>
            <person name="Blaxter M."/>
            <person name="Arakawa K."/>
        </authorList>
    </citation>
    <scope>NUCLEOTIDE SEQUENCE [LARGE SCALE GENOMIC DNA]</scope>
    <source>
        <strain evidence="3">Z151</strain>
    </source>
</reference>
<keyword evidence="3" id="KW-1185">Reference proteome</keyword>
<evidence type="ECO:0000256" key="1">
    <source>
        <dbReference type="SAM" id="MobiDB-lite"/>
    </source>
</evidence>
<dbReference type="EMBL" id="MTYJ01000271">
    <property type="protein sequence ID" value="OWA52504.1"/>
    <property type="molecule type" value="Genomic_DNA"/>
</dbReference>
<feature type="compositionally biased region" description="Low complexity" evidence="1">
    <location>
        <begin position="45"/>
        <end position="55"/>
    </location>
</feature>
<sequence length="67" mass="7155">MNYLAFPRSHLGPPVHLGLSRRKLVEDVAVDRRGILRKPSSVCRSATPSSAAAAAGIEVSPDEEAED</sequence>
<proteinExistence type="predicted"/>
<organism evidence="2 3">
    <name type="scientific">Hypsibius exemplaris</name>
    <name type="common">Freshwater tardigrade</name>
    <dbReference type="NCBI Taxonomy" id="2072580"/>
    <lineage>
        <taxon>Eukaryota</taxon>
        <taxon>Metazoa</taxon>
        <taxon>Ecdysozoa</taxon>
        <taxon>Tardigrada</taxon>
        <taxon>Eutardigrada</taxon>
        <taxon>Parachela</taxon>
        <taxon>Hypsibioidea</taxon>
        <taxon>Hypsibiidae</taxon>
        <taxon>Hypsibius</taxon>
    </lineage>
</organism>
<gene>
    <name evidence="2" type="ORF">BV898_16956</name>
</gene>
<dbReference type="Proteomes" id="UP000192578">
    <property type="component" value="Unassembled WGS sequence"/>
</dbReference>
<comment type="caution">
    <text evidence="2">The sequence shown here is derived from an EMBL/GenBank/DDBJ whole genome shotgun (WGS) entry which is preliminary data.</text>
</comment>
<feature type="region of interest" description="Disordered" evidence="1">
    <location>
        <begin position="41"/>
        <end position="67"/>
    </location>
</feature>
<evidence type="ECO:0000313" key="3">
    <source>
        <dbReference type="Proteomes" id="UP000192578"/>
    </source>
</evidence>
<name>A0A9X6RLP4_HYPEX</name>
<accession>A0A9X6RLP4</accession>